<evidence type="ECO:0000256" key="2">
    <source>
        <dbReference type="ARBA" id="ARBA00005569"/>
    </source>
</evidence>
<reference evidence="12" key="1">
    <citation type="journal article" date="2017" name="Genome Biol.">
        <title>Comparative genomics reveals high biological diversity and specific adaptations in the industrially and medically important fungal genus Aspergillus.</title>
        <authorList>
            <person name="de Vries R.P."/>
            <person name="Riley R."/>
            <person name="Wiebenga A."/>
            <person name="Aguilar-Osorio G."/>
            <person name="Amillis S."/>
            <person name="Uchima C.A."/>
            <person name="Anderluh G."/>
            <person name="Asadollahi M."/>
            <person name="Askin M."/>
            <person name="Barry K."/>
            <person name="Battaglia E."/>
            <person name="Bayram O."/>
            <person name="Benocci T."/>
            <person name="Braus-Stromeyer S.A."/>
            <person name="Caldana C."/>
            <person name="Canovas D."/>
            <person name="Cerqueira G.C."/>
            <person name="Chen F."/>
            <person name="Chen W."/>
            <person name="Choi C."/>
            <person name="Clum A."/>
            <person name="Dos Santos R.A."/>
            <person name="Damasio A.R."/>
            <person name="Diallinas G."/>
            <person name="Emri T."/>
            <person name="Fekete E."/>
            <person name="Flipphi M."/>
            <person name="Freyberg S."/>
            <person name="Gallo A."/>
            <person name="Gournas C."/>
            <person name="Habgood R."/>
            <person name="Hainaut M."/>
            <person name="Harispe M.L."/>
            <person name="Henrissat B."/>
            <person name="Hilden K.S."/>
            <person name="Hope R."/>
            <person name="Hossain A."/>
            <person name="Karabika E."/>
            <person name="Karaffa L."/>
            <person name="Karanyi Z."/>
            <person name="Krasevec N."/>
            <person name="Kuo A."/>
            <person name="Kusch H."/>
            <person name="LaButti K."/>
            <person name="Lagendijk E.L."/>
            <person name="Lapidus A."/>
            <person name="Levasseur A."/>
            <person name="Lindquist E."/>
            <person name="Lipzen A."/>
            <person name="Logrieco A.F."/>
            <person name="MacCabe A."/>
            <person name="Maekelae M.R."/>
            <person name="Malavazi I."/>
            <person name="Melin P."/>
            <person name="Meyer V."/>
            <person name="Mielnichuk N."/>
            <person name="Miskei M."/>
            <person name="Molnar A.P."/>
            <person name="Mule G."/>
            <person name="Ngan C.Y."/>
            <person name="Orejas M."/>
            <person name="Orosz E."/>
            <person name="Ouedraogo J.P."/>
            <person name="Overkamp K.M."/>
            <person name="Park H.-S."/>
            <person name="Perrone G."/>
            <person name="Piumi F."/>
            <person name="Punt P.J."/>
            <person name="Ram A.F."/>
            <person name="Ramon A."/>
            <person name="Rauscher S."/>
            <person name="Record E."/>
            <person name="Riano-Pachon D.M."/>
            <person name="Robert V."/>
            <person name="Roehrig J."/>
            <person name="Ruller R."/>
            <person name="Salamov A."/>
            <person name="Salih N.S."/>
            <person name="Samson R.A."/>
            <person name="Sandor E."/>
            <person name="Sanguinetti M."/>
            <person name="Schuetze T."/>
            <person name="Sepcic K."/>
            <person name="Shelest E."/>
            <person name="Sherlock G."/>
            <person name="Sophianopoulou V."/>
            <person name="Squina F.M."/>
            <person name="Sun H."/>
            <person name="Susca A."/>
            <person name="Todd R.B."/>
            <person name="Tsang A."/>
            <person name="Unkles S.E."/>
            <person name="van de Wiele N."/>
            <person name="van Rossen-Uffink D."/>
            <person name="Oliveira J.V."/>
            <person name="Vesth T.C."/>
            <person name="Visser J."/>
            <person name="Yu J.-H."/>
            <person name="Zhou M."/>
            <person name="Andersen M.R."/>
            <person name="Archer D.B."/>
            <person name="Baker S.E."/>
            <person name="Benoit I."/>
            <person name="Brakhage A.A."/>
            <person name="Braus G.H."/>
            <person name="Fischer R."/>
            <person name="Frisvad J.C."/>
            <person name="Goldman G.H."/>
            <person name="Houbraken J."/>
            <person name="Oakley B."/>
            <person name="Pocsi I."/>
            <person name="Scazzocchio C."/>
            <person name="Seiboth B."/>
            <person name="vanKuyk P.A."/>
            <person name="Wortman J."/>
            <person name="Dyer P.S."/>
            <person name="Grigoriev I.V."/>
        </authorList>
    </citation>
    <scope>NUCLEOTIDE SEQUENCE [LARGE SCALE GENOMIC DNA]</scope>
    <source>
        <strain evidence="12">CBS 583.65</strain>
    </source>
</reference>
<comment type="similarity">
    <text evidence="2">Belongs to the nucleoporin Nup133 family.</text>
</comment>
<dbReference type="InterPro" id="IPR037624">
    <property type="entry name" value="Nup133-like"/>
</dbReference>
<dbReference type="InterPro" id="IPR014908">
    <property type="entry name" value="Nucleoporin_Nup133/Nup155_N"/>
</dbReference>
<gene>
    <name evidence="11" type="ORF">ASPVEDRAFT_85262</name>
</gene>
<dbReference type="Proteomes" id="UP000184073">
    <property type="component" value="Unassembled WGS sequence"/>
</dbReference>
<organism evidence="11 12">
    <name type="scientific">Aspergillus versicolor CBS 583.65</name>
    <dbReference type="NCBI Taxonomy" id="1036611"/>
    <lineage>
        <taxon>Eukaryota</taxon>
        <taxon>Fungi</taxon>
        <taxon>Dikarya</taxon>
        <taxon>Ascomycota</taxon>
        <taxon>Pezizomycotina</taxon>
        <taxon>Eurotiomycetes</taxon>
        <taxon>Eurotiomycetidae</taxon>
        <taxon>Eurotiales</taxon>
        <taxon>Aspergillaceae</taxon>
        <taxon>Aspergillus</taxon>
        <taxon>Aspergillus subgen. Nidulantes</taxon>
    </lineage>
</organism>
<dbReference type="VEuPathDB" id="FungiDB:ASPVEDRAFT_85262"/>
<keyword evidence="5" id="KW-0653">Protein transport</keyword>
<evidence type="ECO:0000256" key="3">
    <source>
        <dbReference type="ARBA" id="ARBA00022448"/>
    </source>
</evidence>
<feature type="domain" description="Nucleoporin Nup133/Nup155-like N-terminal" evidence="10">
    <location>
        <begin position="102"/>
        <end position="532"/>
    </location>
</feature>
<evidence type="ECO:0000256" key="4">
    <source>
        <dbReference type="ARBA" id="ARBA00022816"/>
    </source>
</evidence>
<dbReference type="GeneID" id="63733179"/>
<evidence type="ECO:0000256" key="1">
    <source>
        <dbReference type="ARBA" id="ARBA00004259"/>
    </source>
</evidence>
<dbReference type="OrthoDB" id="103454at2759"/>
<evidence type="ECO:0000256" key="7">
    <source>
        <dbReference type="ARBA" id="ARBA00023242"/>
    </source>
</evidence>
<dbReference type="GO" id="GO:0006606">
    <property type="term" value="P:protein import into nucleus"/>
    <property type="evidence" value="ECO:0007669"/>
    <property type="project" value="TreeGrafter"/>
</dbReference>
<name>A0A1L9PQN2_ASPVE</name>
<dbReference type="EMBL" id="KV878130">
    <property type="protein sequence ID" value="OJJ03837.1"/>
    <property type="molecule type" value="Genomic_DNA"/>
</dbReference>
<keyword evidence="12" id="KW-1185">Reference proteome</keyword>
<evidence type="ECO:0000259" key="10">
    <source>
        <dbReference type="Pfam" id="PF08801"/>
    </source>
</evidence>
<dbReference type="GO" id="GO:0000972">
    <property type="term" value="P:transcription-dependent tethering of RNA polymerase II gene DNA at nuclear periphery"/>
    <property type="evidence" value="ECO:0007669"/>
    <property type="project" value="TreeGrafter"/>
</dbReference>
<dbReference type="STRING" id="1036611.A0A1L9PQN2"/>
<feature type="compositionally biased region" description="Basic and acidic residues" evidence="8">
    <location>
        <begin position="40"/>
        <end position="61"/>
    </location>
</feature>
<dbReference type="InterPro" id="IPR007187">
    <property type="entry name" value="Nucleoporin_Nup133/Nup155_C"/>
</dbReference>
<evidence type="ECO:0000313" key="11">
    <source>
        <dbReference type="EMBL" id="OJJ03837.1"/>
    </source>
</evidence>
<sequence length="1237" mass="138399">MFAPKATVSTTSLRNPRRRQRTSSGESIKPPSAKRHRSILRQDDDPKIGDLTDRPLDHRSLANDVDVAPNPDGEIQRNIPIRTSKKSDVRRGDSVEPIILSKTDFYTVCQLPSLPDQIRGLQLDPCKCFFASSYGYGLVITKSEAIIWPYSVLASSPSPSDVFRLPIPDSYSEGSGVAPLGVILSTATSATPGLMILMPHNGKIIYWETVSYAALLGLPRQKQTGLQGYVPGMLSGEHATEIVNGEPSGVMVTFSSGRVAHITVRDSQGKPAITVNFLKNPPNSVGIGFLGGIKNALGAGFWRKQVAAVRAGESYQRGQRDIIIATSAGLIEIWDTHWNNGSLLKRQYDVKEDMRRCMAVHGLDEGMEYEVRLWDLVFCSSKEKANDSQMDSGKSWRVSVLVGLSSGSDIRAYVVQLSLSENTQIISTSPIGSHVFSTGFGSLQPRLYVPKPWGTAFIVLGQSVMLLSLESVDETPSTQLLLDNGQPRTFHDSINFRSGPAYEILGTGFEDQSPGCTSPTCLLMIRDFGVVRITALPRQEIVNDTDDAQITARHKLEQAVFYGTMLGNPLDLSSKGDLNFPIKDVEEATLCICRGLLQSTSKFIPTTAISIDQNLKLRAKALDDLSRLLIEQNKILDRQIWWELLWGAEKLAAQKAIWKLEESARKCKNSGPTFLAHVLGLMSEKFKTKTDDASDSVRHWFLYDTYRMEHIVPWIFHAIKPQKGNTSKQMRQMSERILEASELSLAVLETAFKYRDEHASRFGIGDGYLEDGVLITDYEGLPEFWTSQNISYSETGHLLDLELDSCRAWIHQTPTNTDASEQQVAGKIAQNSARHLRILGQMYSERVRWLLAQEEQKLIDEAITTKQSHLKKRRWQLFKLAGIGQLEEAINLAENFQDMGALVELIIELQDQSKSVMFARDTDVSASLRTGSTELDKKVTHYFEKFGEAWADAFLSRQISMGQSGILFSLKKFQPFVTQFLRKYQSYAKLSWVNDVVGEADYESAAKSLETLALEHEQDIWSHRVELSMAKLAHLATYEKADPSNPRAVQDDIRRLEKLAEMSAVQEAIYAYISPILQDAIDQKAEIDLATDHFANSTADSRPSLHELLKKALAEVVSRKVLSLDQLIDLLTLIDSSQESDFGQNEFSGSEFHLALRVIRLGIGAKCEPNYSLALQKLVWRRCILRDDWSAIGRAVEQMGSESESLFYTTSLFRTLVWCFKDGKYSTRTDFNIRLLI</sequence>
<keyword evidence="6" id="KW-0811">Translocation</keyword>
<evidence type="ECO:0000256" key="6">
    <source>
        <dbReference type="ARBA" id="ARBA00023010"/>
    </source>
</evidence>
<keyword evidence="7" id="KW-0539">Nucleus</keyword>
<evidence type="ECO:0000256" key="8">
    <source>
        <dbReference type="SAM" id="MobiDB-lite"/>
    </source>
</evidence>
<dbReference type="Gene3D" id="1.20.58.1380">
    <property type="match status" value="1"/>
</dbReference>
<dbReference type="RefSeq" id="XP_040669599.1">
    <property type="nucleotide sequence ID" value="XM_040817668.1"/>
</dbReference>
<proteinExistence type="inferred from homology"/>
<dbReference type="AlphaFoldDB" id="A0A1L9PQN2"/>
<feature type="domain" description="Nucleoporin Nup133/Nup155-like C-terminal" evidence="9">
    <location>
        <begin position="644"/>
        <end position="1220"/>
    </location>
</feature>
<dbReference type="Pfam" id="PF08801">
    <property type="entry name" value="Nucleoporin_N"/>
    <property type="match status" value="1"/>
</dbReference>
<evidence type="ECO:0008006" key="13">
    <source>
        <dbReference type="Google" id="ProtNLM"/>
    </source>
</evidence>
<protein>
    <recommendedName>
        <fullName evidence="13">Nucleoporin Nup133/Nup155-like C-terminal domain-containing protein</fullName>
    </recommendedName>
</protein>
<dbReference type="GO" id="GO:0031080">
    <property type="term" value="C:nuclear pore outer ring"/>
    <property type="evidence" value="ECO:0007669"/>
    <property type="project" value="TreeGrafter"/>
</dbReference>
<dbReference type="Pfam" id="PF03177">
    <property type="entry name" value="Nucleoporin_C"/>
    <property type="match status" value="1"/>
</dbReference>
<dbReference type="InterPro" id="IPR015943">
    <property type="entry name" value="WD40/YVTN_repeat-like_dom_sf"/>
</dbReference>
<evidence type="ECO:0000256" key="5">
    <source>
        <dbReference type="ARBA" id="ARBA00022927"/>
    </source>
</evidence>
<evidence type="ECO:0000313" key="12">
    <source>
        <dbReference type="Proteomes" id="UP000184073"/>
    </source>
</evidence>
<keyword evidence="3" id="KW-0813">Transport</keyword>
<keyword evidence="4" id="KW-0509">mRNA transport</keyword>
<dbReference type="SUPFAM" id="SSF117289">
    <property type="entry name" value="Nucleoporin domain"/>
    <property type="match status" value="1"/>
</dbReference>
<dbReference type="PANTHER" id="PTHR13405:SF11">
    <property type="entry name" value="NUCLEAR PORE COMPLEX PROTEIN NUP133"/>
    <property type="match status" value="1"/>
</dbReference>
<dbReference type="GO" id="GO:0017056">
    <property type="term" value="F:structural constituent of nuclear pore"/>
    <property type="evidence" value="ECO:0007669"/>
    <property type="project" value="InterPro"/>
</dbReference>
<evidence type="ECO:0000259" key="9">
    <source>
        <dbReference type="Pfam" id="PF03177"/>
    </source>
</evidence>
<feature type="region of interest" description="Disordered" evidence="8">
    <location>
        <begin position="1"/>
        <end position="75"/>
    </location>
</feature>
<dbReference type="FunFam" id="2.130.10.10:FF:001057">
    <property type="entry name" value="Nuclear pore complex subunit Nup133, putative"/>
    <property type="match status" value="1"/>
</dbReference>
<dbReference type="GO" id="GO:0016973">
    <property type="term" value="P:poly(A)+ mRNA export from nucleus"/>
    <property type="evidence" value="ECO:0007669"/>
    <property type="project" value="TreeGrafter"/>
</dbReference>
<dbReference type="Gene3D" id="2.130.10.10">
    <property type="entry name" value="YVTN repeat-like/Quinoprotein amine dehydrogenase"/>
    <property type="match status" value="1"/>
</dbReference>
<accession>A0A1L9PQN2</accession>
<comment type="subcellular location">
    <subcellularLocation>
        <location evidence="1">Nucleus envelope</location>
    </subcellularLocation>
</comment>
<dbReference type="PANTHER" id="PTHR13405">
    <property type="entry name" value="NUCLEAR PORE COMPLEX PROTEIN NUP133"/>
    <property type="match status" value="1"/>
</dbReference>